<dbReference type="PANTHER" id="PTHR22589:SF107">
    <property type="entry name" value="CHOLINE_CARNITINE ACYLTRANSFERASE DOMAIN-CONTAINING PROTEIN"/>
    <property type="match status" value="1"/>
</dbReference>
<dbReference type="Proteomes" id="UP000053257">
    <property type="component" value="Unassembled WGS sequence"/>
</dbReference>
<name>A0A0C3S5X7_PHLG1</name>
<evidence type="ECO:0000259" key="6">
    <source>
        <dbReference type="Pfam" id="PF00755"/>
    </source>
</evidence>
<evidence type="ECO:0000256" key="3">
    <source>
        <dbReference type="ARBA" id="ARBA00023315"/>
    </source>
</evidence>
<dbReference type="SUPFAM" id="SSF52777">
    <property type="entry name" value="CoA-dependent acyltransferases"/>
    <property type="match status" value="2"/>
</dbReference>
<dbReference type="InterPro" id="IPR042231">
    <property type="entry name" value="Cho/carn_acyl_trans_2"/>
</dbReference>
<organism evidence="7 8">
    <name type="scientific">Phlebiopsis gigantea (strain 11061_1 CR5-6)</name>
    <name type="common">White-rot fungus</name>
    <name type="synonym">Peniophora gigantea</name>
    <dbReference type="NCBI Taxonomy" id="745531"/>
    <lineage>
        <taxon>Eukaryota</taxon>
        <taxon>Fungi</taxon>
        <taxon>Dikarya</taxon>
        <taxon>Basidiomycota</taxon>
        <taxon>Agaricomycotina</taxon>
        <taxon>Agaricomycetes</taxon>
        <taxon>Polyporales</taxon>
        <taxon>Phanerochaetaceae</taxon>
        <taxon>Phlebiopsis</taxon>
    </lineage>
</organism>
<gene>
    <name evidence="7" type="ORF">PHLGIDRAFT_24881</name>
</gene>
<evidence type="ECO:0000313" key="7">
    <source>
        <dbReference type="EMBL" id="KIP05852.1"/>
    </source>
</evidence>
<evidence type="ECO:0000256" key="1">
    <source>
        <dbReference type="ARBA" id="ARBA00005232"/>
    </source>
</evidence>
<protein>
    <recommendedName>
        <fullName evidence="6">Choline/carnitine acyltransferase domain-containing protein</fullName>
    </recommendedName>
</protein>
<keyword evidence="3 5" id="KW-0012">Acyltransferase</keyword>
<accession>A0A0C3S5X7</accession>
<feature type="active site" description="Proton acceptor" evidence="4">
    <location>
        <position position="374"/>
    </location>
</feature>
<dbReference type="STRING" id="745531.A0A0C3S5X7"/>
<dbReference type="PROSITE" id="PS00440">
    <property type="entry name" value="ACYLTRANSF_C_2"/>
    <property type="match status" value="1"/>
</dbReference>
<comment type="similarity">
    <text evidence="1 5">Belongs to the carnitine/choline acetyltransferase family.</text>
</comment>
<dbReference type="Gene3D" id="3.30.559.70">
    <property type="entry name" value="Choline/Carnitine o-acyltransferase, domain 2"/>
    <property type="match status" value="1"/>
</dbReference>
<dbReference type="PROSITE" id="PS00439">
    <property type="entry name" value="ACYLTRANSF_C_1"/>
    <property type="match status" value="1"/>
</dbReference>
<dbReference type="OrthoDB" id="240216at2759"/>
<dbReference type="GO" id="GO:0016746">
    <property type="term" value="F:acyltransferase activity"/>
    <property type="evidence" value="ECO:0007669"/>
    <property type="project" value="UniProtKB-KW"/>
</dbReference>
<dbReference type="InterPro" id="IPR000542">
    <property type="entry name" value="Carn_acyl_trans"/>
</dbReference>
<dbReference type="InterPro" id="IPR023213">
    <property type="entry name" value="CAT-like_dom_sf"/>
</dbReference>
<keyword evidence="2 5" id="KW-0808">Transferase</keyword>
<feature type="domain" description="Choline/carnitine acyltransferase" evidence="6">
    <location>
        <begin position="25"/>
        <end position="652"/>
    </location>
</feature>
<evidence type="ECO:0000256" key="2">
    <source>
        <dbReference type="ARBA" id="ARBA00022679"/>
    </source>
</evidence>
<proteinExistence type="inferred from homology"/>
<reference evidence="7 8" key="1">
    <citation type="journal article" date="2014" name="PLoS Genet.">
        <title>Analysis of the Phlebiopsis gigantea genome, transcriptome and secretome provides insight into its pioneer colonization strategies of wood.</title>
        <authorList>
            <person name="Hori C."/>
            <person name="Ishida T."/>
            <person name="Igarashi K."/>
            <person name="Samejima M."/>
            <person name="Suzuki H."/>
            <person name="Master E."/>
            <person name="Ferreira P."/>
            <person name="Ruiz-Duenas F.J."/>
            <person name="Held B."/>
            <person name="Canessa P."/>
            <person name="Larrondo L.F."/>
            <person name="Schmoll M."/>
            <person name="Druzhinina I.S."/>
            <person name="Kubicek C.P."/>
            <person name="Gaskell J.A."/>
            <person name="Kersten P."/>
            <person name="St John F."/>
            <person name="Glasner J."/>
            <person name="Sabat G."/>
            <person name="Splinter BonDurant S."/>
            <person name="Syed K."/>
            <person name="Yadav J."/>
            <person name="Mgbeahuruike A.C."/>
            <person name="Kovalchuk A."/>
            <person name="Asiegbu F.O."/>
            <person name="Lackner G."/>
            <person name="Hoffmeister D."/>
            <person name="Rencoret J."/>
            <person name="Gutierrez A."/>
            <person name="Sun H."/>
            <person name="Lindquist E."/>
            <person name="Barry K."/>
            <person name="Riley R."/>
            <person name="Grigoriev I.V."/>
            <person name="Henrissat B."/>
            <person name="Kues U."/>
            <person name="Berka R.M."/>
            <person name="Martinez A.T."/>
            <person name="Covert S.F."/>
            <person name="Blanchette R.A."/>
            <person name="Cullen D."/>
        </authorList>
    </citation>
    <scope>NUCLEOTIDE SEQUENCE [LARGE SCALE GENOMIC DNA]</scope>
    <source>
        <strain evidence="7 8">11061_1 CR5-6</strain>
    </source>
</reference>
<sequence length="670" mass="76251">MVERKHLSASFVSTIVPTTPRLPRLPVPDLHQTLQRYLASLEPFVLEGYGRDSAQLQTMFATRKQWADDFERGVGSVLQERLRALDRASPNNWLDDNIWLKKAYHEWRAPLVVNSNWWLSFKNDQTVPQEVLLGHGGDVAKTGCTAWQVRRAAWLIHRLLEFKQKLQKQLVYPESTKTGIWFRHSASKIFNVCRIPQATCDTASSPPPPSLQSGRTVLLFVHDWMYAVEVLNEDLTPISAGELERALLQVVFDVSRRLDAEERAVPISVLTADERDRWTENYQHLLSLSPYNREIATIVHHSIIGLSLDHYTYALSSPPQQNPLPTPDTQEEMDAHLHNIRSSHPAHPGRNRWFDKPLTLIVEANSRAGAMGEHSPVDALVPSIVCDYAVVHDIEPDEFSAPLGLSEHEISAVPRRWRRLDWDVDERIRRECLEAEERVRNIVKDSDNSVLWFDAFGTDWIKRASLSPDSFIQMALQLAWYRTRHCFTATYETTLTRLFQNGRTETVRSLTADTRAWVLAMQDPSTSPQTRFALLQTAIKTHANLTGAAMRGRGIDRHFLGLRCMMQPGERHELFEDALFTQSQTWKLSTSGLSAGDQWRGTGFGSPEHDGYGINCELLYLYTAGFEVIKFGIESKYSCPDTSTRIFKESISSALLDMQTLCSQASHAHL</sequence>
<dbReference type="EMBL" id="KN840532">
    <property type="protein sequence ID" value="KIP05852.1"/>
    <property type="molecule type" value="Genomic_DNA"/>
</dbReference>
<evidence type="ECO:0000313" key="8">
    <source>
        <dbReference type="Proteomes" id="UP000053257"/>
    </source>
</evidence>
<evidence type="ECO:0000256" key="4">
    <source>
        <dbReference type="PIRSR" id="PIRSR600542-1"/>
    </source>
</evidence>
<dbReference type="AlphaFoldDB" id="A0A0C3S5X7"/>
<dbReference type="Pfam" id="PF00755">
    <property type="entry name" value="Carn_acyltransf"/>
    <property type="match status" value="1"/>
</dbReference>
<keyword evidence="8" id="KW-1185">Reference proteome</keyword>
<dbReference type="Gene3D" id="3.30.559.10">
    <property type="entry name" value="Chloramphenicol acetyltransferase-like domain"/>
    <property type="match status" value="1"/>
</dbReference>
<dbReference type="PANTHER" id="PTHR22589">
    <property type="entry name" value="CARNITINE O-ACYLTRANSFERASE"/>
    <property type="match status" value="1"/>
</dbReference>
<evidence type="ECO:0000256" key="5">
    <source>
        <dbReference type="RuleBase" id="RU003801"/>
    </source>
</evidence>
<dbReference type="InterPro" id="IPR039551">
    <property type="entry name" value="Cho/carn_acyl_trans"/>
</dbReference>
<dbReference type="HOGENOM" id="CLU_013513_5_0_1"/>